<organism evidence="8 9">
    <name type="scientific">Bodo saltans</name>
    <name type="common">Flagellated protozoan</name>
    <dbReference type="NCBI Taxonomy" id="75058"/>
    <lineage>
        <taxon>Eukaryota</taxon>
        <taxon>Discoba</taxon>
        <taxon>Euglenozoa</taxon>
        <taxon>Kinetoplastea</taxon>
        <taxon>Metakinetoplastina</taxon>
        <taxon>Eubodonida</taxon>
        <taxon>Bodonidae</taxon>
        <taxon>Bodo</taxon>
    </lineage>
</organism>
<dbReference type="AlphaFoldDB" id="A0A0S4JRJ5"/>
<feature type="transmembrane region" description="Helical" evidence="6">
    <location>
        <begin position="594"/>
        <end position="619"/>
    </location>
</feature>
<evidence type="ECO:0000256" key="4">
    <source>
        <dbReference type="ARBA" id="ARBA00023136"/>
    </source>
</evidence>
<dbReference type="VEuPathDB" id="TriTrypDB:BSAL_41295"/>
<feature type="transmembrane region" description="Helical" evidence="6">
    <location>
        <begin position="666"/>
        <end position="685"/>
    </location>
</feature>
<feature type="compositionally biased region" description="Low complexity" evidence="5">
    <location>
        <begin position="705"/>
        <end position="718"/>
    </location>
</feature>
<dbReference type="PANTHER" id="PTHR22950:SF349">
    <property type="entry name" value="AMINO ACID TRANSPORTER TRANSMEMBRANE DOMAIN-CONTAINING PROTEIN"/>
    <property type="match status" value="1"/>
</dbReference>
<feature type="transmembrane region" description="Helical" evidence="6">
    <location>
        <begin position="341"/>
        <end position="362"/>
    </location>
</feature>
<gene>
    <name evidence="8" type="ORF">BSAL_41295</name>
</gene>
<feature type="region of interest" description="Disordered" evidence="5">
    <location>
        <begin position="1"/>
        <end position="28"/>
    </location>
</feature>
<feature type="transmembrane region" description="Helical" evidence="6">
    <location>
        <begin position="452"/>
        <end position="470"/>
    </location>
</feature>
<feature type="transmembrane region" description="Helical" evidence="6">
    <location>
        <begin position="368"/>
        <end position="390"/>
    </location>
</feature>
<feature type="transmembrane region" description="Helical" evidence="6">
    <location>
        <begin position="169"/>
        <end position="193"/>
    </location>
</feature>
<reference evidence="9" key="1">
    <citation type="submission" date="2015-09" db="EMBL/GenBank/DDBJ databases">
        <authorList>
            <consortium name="Pathogen Informatics"/>
        </authorList>
    </citation>
    <scope>NUCLEOTIDE SEQUENCE [LARGE SCALE GENOMIC DNA]</scope>
    <source>
        <strain evidence="9">Lake Konstanz</strain>
    </source>
</reference>
<keyword evidence="4 6" id="KW-0472">Membrane</keyword>
<feature type="transmembrane region" description="Helical" evidence="6">
    <location>
        <begin position="640"/>
        <end position="660"/>
    </location>
</feature>
<evidence type="ECO:0000313" key="8">
    <source>
        <dbReference type="EMBL" id="CUG93192.1"/>
    </source>
</evidence>
<keyword evidence="2 6" id="KW-0812">Transmembrane</keyword>
<evidence type="ECO:0000256" key="2">
    <source>
        <dbReference type="ARBA" id="ARBA00022692"/>
    </source>
</evidence>
<evidence type="ECO:0000256" key="1">
    <source>
        <dbReference type="ARBA" id="ARBA00004141"/>
    </source>
</evidence>
<dbReference type="GO" id="GO:0015179">
    <property type="term" value="F:L-amino acid transmembrane transporter activity"/>
    <property type="evidence" value="ECO:0007669"/>
    <property type="project" value="TreeGrafter"/>
</dbReference>
<dbReference type="GO" id="GO:0005774">
    <property type="term" value="C:vacuolar membrane"/>
    <property type="evidence" value="ECO:0007669"/>
    <property type="project" value="TreeGrafter"/>
</dbReference>
<evidence type="ECO:0000256" key="3">
    <source>
        <dbReference type="ARBA" id="ARBA00022989"/>
    </source>
</evidence>
<dbReference type="PANTHER" id="PTHR22950">
    <property type="entry name" value="AMINO ACID TRANSPORTER"/>
    <property type="match status" value="1"/>
</dbReference>
<evidence type="ECO:0000259" key="7">
    <source>
        <dbReference type="Pfam" id="PF01490"/>
    </source>
</evidence>
<feature type="region of interest" description="Disordered" evidence="5">
    <location>
        <begin position="36"/>
        <end position="55"/>
    </location>
</feature>
<sequence length="796" mass="85191">MSSANSQPPSIVPPISTAQPELPGGSTLTHRVAAGASHQTSVGGNDINSSQPQRQQAKFVRELITEQKTFPEDLQALTVDPSLVAYLSKLYQNSHLEHNNSFAGSVPPATPAVTSGINKNSSVVIKALTFVANLVGLSEPWALVRRLSPSPLADLSEAFRLYFGSNITIFPYLLSLGGTVGAVISAVPIAYLLDACVELQCEAKDVAVNVVLKKLVARDRSKFFGSEFGAAQTPSSCQNKTVEQQLKELEDFSARHVSVSSYFQLAEVLWTFPAKSSLTEVHQLDDAVASTTATTPTDNKELPRLQPSALSHEDVSSLAPSSSSHTTAPPQVEVRSIVPSIVRIVVGVAQFTSSCSFAILIATNIQALGLGLTLASVLTCIGLLVLLIVLTPNTLALFAMINNVCLLGGSVILIIATLTHQNGVVTDDNSAATTTTSDNDDVWLFFRSPTDAFMFFPTLFAYLTPALFAIDVETNIARRCIQRAVAKLTGGRERNIDTPAAVASPTTSKRNGEIDFHSTHGLSSPSPGAVVVVGSSLVPTSALLIRRFHYVTIIALMLALTVLLAFGEFIFMNFKSNTNAVIALSLRPGFLRTLLLWDLVIGISACAALNVAGLPNILDDMRLSERCSVAHKISQPVERIIIRVVIMAAVLVTLFVVPYFDLIASLAGSLGVNGFSFFLPVLFYLQGIRRTVEAEEESDHVIHLSPQESSSSVQGSPSALLGKRQQRHSTNDDDSNSSSRAGERRPLISYWAAFCRVPKLQMQITMVVMIVLGSIVLVTGVGSVASQLVSRLSAAE</sequence>
<feature type="transmembrane region" description="Helical" evidence="6">
    <location>
        <begin position="766"/>
        <end position="789"/>
    </location>
</feature>
<evidence type="ECO:0000256" key="6">
    <source>
        <dbReference type="SAM" id="Phobius"/>
    </source>
</evidence>
<evidence type="ECO:0000256" key="5">
    <source>
        <dbReference type="SAM" id="MobiDB-lite"/>
    </source>
</evidence>
<accession>A0A0S4JRJ5</accession>
<feature type="domain" description="Amino acid transporter transmembrane" evidence="7">
    <location>
        <begin position="549"/>
        <end position="693"/>
    </location>
</feature>
<evidence type="ECO:0000313" key="9">
    <source>
        <dbReference type="Proteomes" id="UP000051952"/>
    </source>
</evidence>
<feature type="compositionally biased region" description="Polar residues" evidence="5">
    <location>
        <begin position="37"/>
        <end position="55"/>
    </location>
</feature>
<proteinExistence type="predicted"/>
<keyword evidence="3 6" id="KW-1133">Transmembrane helix</keyword>
<protein>
    <submittedName>
        <fullName evidence="8">Amino acid transporter-like protein, putative</fullName>
    </submittedName>
</protein>
<dbReference type="EMBL" id="CYKH01002128">
    <property type="protein sequence ID" value="CUG93192.1"/>
    <property type="molecule type" value="Genomic_DNA"/>
</dbReference>
<dbReference type="Pfam" id="PF01490">
    <property type="entry name" value="Aa_trans"/>
    <property type="match status" value="1"/>
</dbReference>
<keyword evidence="9" id="KW-1185">Reference proteome</keyword>
<feature type="transmembrane region" description="Helical" evidence="6">
    <location>
        <begin position="397"/>
        <end position="418"/>
    </location>
</feature>
<dbReference type="InterPro" id="IPR013057">
    <property type="entry name" value="AA_transpt_TM"/>
</dbReference>
<dbReference type="Proteomes" id="UP000051952">
    <property type="component" value="Unassembled WGS sequence"/>
</dbReference>
<comment type="subcellular location">
    <subcellularLocation>
        <location evidence="1">Membrane</location>
        <topology evidence="1">Multi-pass membrane protein</topology>
    </subcellularLocation>
</comment>
<feature type="transmembrane region" description="Helical" evidence="6">
    <location>
        <begin position="550"/>
        <end position="574"/>
    </location>
</feature>
<name>A0A0S4JRJ5_BODSA</name>
<feature type="region of interest" description="Disordered" evidence="5">
    <location>
        <begin position="699"/>
        <end position="741"/>
    </location>
</feature>